<feature type="domain" description="RecA family profile 1" evidence="9">
    <location>
        <begin position="34"/>
        <end position="227"/>
    </location>
</feature>
<comment type="subcellular location">
    <subcellularLocation>
        <location evidence="1">Nucleus</location>
    </subcellularLocation>
</comment>
<evidence type="ECO:0000256" key="8">
    <source>
        <dbReference type="SAM" id="MobiDB-lite"/>
    </source>
</evidence>
<dbReference type="InterPro" id="IPR003593">
    <property type="entry name" value="AAA+_ATPase"/>
</dbReference>
<organism evidence="10 11">
    <name type="scientific">Neodothiora populina</name>
    <dbReference type="NCBI Taxonomy" id="2781224"/>
    <lineage>
        <taxon>Eukaryota</taxon>
        <taxon>Fungi</taxon>
        <taxon>Dikarya</taxon>
        <taxon>Ascomycota</taxon>
        <taxon>Pezizomycotina</taxon>
        <taxon>Dothideomycetes</taxon>
        <taxon>Dothideomycetidae</taxon>
        <taxon>Dothideales</taxon>
        <taxon>Dothioraceae</taxon>
        <taxon>Neodothiora</taxon>
    </lineage>
</organism>
<dbReference type="GeneID" id="95980914"/>
<keyword evidence="6" id="KW-0539">Nucleus</keyword>
<reference evidence="10 11" key="1">
    <citation type="submission" date="2024-07" db="EMBL/GenBank/DDBJ databases">
        <title>Draft sequence of the Neodothiora populina.</title>
        <authorList>
            <person name="Drown D.D."/>
            <person name="Schuette U.S."/>
            <person name="Buechlein A.B."/>
            <person name="Rusch D.R."/>
            <person name="Winton L.W."/>
            <person name="Adams G.A."/>
        </authorList>
    </citation>
    <scope>NUCLEOTIDE SEQUENCE [LARGE SCALE GENOMIC DNA]</scope>
    <source>
        <strain evidence="10 11">CPC 39397</strain>
    </source>
</reference>
<evidence type="ECO:0000313" key="10">
    <source>
        <dbReference type="EMBL" id="KAL1305614.1"/>
    </source>
</evidence>
<keyword evidence="3" id="KW-0227">DNA damage</keyword>
<evidence type="ECO:0000256" key="5">
    <source>
        <dbReference type="ARBA" id="ARBA00023204"/>
    </source>
</evidence>
<feature type="region of interest" description="Disordered" evidence="8">
    <location>
        <begin position="336"/>
        <end position="364"/>
    </location>
</feature>
<sequence length="419" mass="44566">MASLIASSQKLPSSSHRLPTVSAAEALHNLKTQDTRSVSSGLDRLDCLLGAQDYNVSNGQSLQGGFERGKVSEIWGPPGSGKSTVAMQVAVEALETDNTVVWVDATDTLVKPRLEAMLESPDAEDSSDTQLKRVVSIFAPTLAHLLGLVVHAPASFPPANTALLVIDGLHSLFDVAYPRHKSNVYSSKSDAAKWATNRKYATMGTLMTALRKLAVLNDMVVLITTGCATRMRAGTSLGAVIVPGVSSADWESGVANRLVLFRDIDSSKDRLSLDPTNQKAGCARFIGLQKVNGVACGEDGNMSHLIPFAINEGGLAAVNEPPTLLDRAQASLIISSPSKTRKKRRHDAIADSDADSNAGSEYGWLEDDADGLLDAAALNEAHADEVTEIVAPKRQHLTQDYNPGPRQEEQTHGADVPAD</sequence>
<evidence type="ECO:0000256" key="4">
    <source>
        <dbReference type="ARBA" id="ARBA00022840"/>
    </source>
</evidence>
<dbReference type="EMBL" id="JBFMKM010000006">
    <property type="protein sequence ID" value="KAL1305614.1"/>
    <property type="molecule type" value="Genomic_DNA"/>
</dbReference>
<evidence type="ECO:0000313" key="11">
    <source>
        <dbReference type="Proteomes" id="UP001562354"/>
    </source>
</evidence>
<dbReference type="Gene3D" id="3.40.50.300">
    <property type="entry name" value="P-loop containing nucleotide triphosphate hydrolases"/>
    <property type="match status" value="1"/>
</dbReference>
<evidence type="ECO:0000256" key="7">
    <source>
        <dbReference type="ARBA" id="ARBA00040674"/>
    </source>
</evidence>
<dbReference type="Pfam" id="PF08423">
    <property type="entry name" value="Rad51"/>
    <property type="match status" value="1"/>
</dbReference>
<keyword evidence="2" id="KW-0547">Nucleotide-binding</keyword>
<name>A0ABR3PHW7_9PEZI</name>
<feature type="region of interest" description="Disordered" evidence="8">
    <location>
        <begin position="388"/>
        <end position="419"/>
    </location>
</feature>
<dbReference type="PANTHER" id="PTHR46239:SF1">
    <property type="entry name" value="DNA REPAIR PROTEIN RAD51 HOMOLOG 3"/>
    <property type="match status" value="1"/>
</dbReference>
<proteinExistence type="predicted"/>
<evidence type="ECO:0000256" key="3">
    <source>
        <dbReference type="ARBA" id="ARBA00022763"/>
    </source>
</evidence>
<evidence type="ECO:0000256" key="6">
    <source>
        <dbReference type="ARBA" id="ARBA00023242"/>
    </source>
</evidence>
<evidence type="ECO:0000259" key="9">
    <source>
        <dbReference type="PROSITE" id="PS50162"/>
    </source>
</evidence>
<protein>
    <recommendedName>
        <fullName evidence="7">DNA repair protein RAD51 homolog 3</fullName>
    </recommendedName>
</protein>
<dbReference type="SMART" id="SM00382">
    <property type="entry name" value="AAA"/>
    <property type="match status" value="1"/>
</dbReference>
<keyword evidence="4" id="KW-0067">ATP-binding</keyword>
<dbReference type="SUPFAM" id="SSF52540">
    <property type="entry name" value="P-loop containing nucleoside triphosphate hydrolases"/>
    <property type="match status" value="1"/>
</dbReference>
<dbReference type="InterPro" id="IPR013632">
    <property type="entry name" value="Rad51_C"/>
</dbReference>
<evidence type="ECO:0000256" key="2">
    <source>
        <dbReference type="ARBA" id="ARBA00022741"/>
    </source>
</evidence>
<dbReference type="PROSITE" id="PS50162">
    <property type="entry name" value="RECA_2"/>
    <property type="match status" value="1"/>
</dbReference>
<keyword evidence="11" id="KW-1185">Reference proteome</keyword>
<evidence type="ECO:0000256" key="1">
    <source>
        <dbReference type="ARBA" id="ARBA00004123"/>
    </source>
</evidence>
<dbReference type="InterPro" id="IPR052093">
    <property type="entry name" value="HR_Repair_Mediator"/>
</dbReference>
<keyword evidence="5" id="KW-0234">DNA repair</keyword>
<accession>A0ABR3PHW7</accession>
<gene>
    <name evidence="10" type="ORF">AAFC00_007215</name>
</gene>
<dbReference type="InterPro" id="IPR020588">
    <property type="entry name" value="RecA_ATP-bd"/>
</dbReference>
<dbReference type="RefSeq" id="XP_069201887.1">
    <property type="nucleotide sequence ID" value="XM_069347281.1"/>
</dbReference>
<dbReference type="PANTHER" id="PTHR46239">
    <property type="entry name" value="DNA REPAIR PROTEIN RAD51 HOMOLOG 3 RAD51C"/>
    <property type="match status" value="1"/>
</dbReference>
<comment type="caution">
    <text evidence="10">The sequence shown here is derived from an EMBL/GenBank/DDBJ whole genome shotgun (WGS) entry which is preliminary data.</text>
</comment>
<dbReference type="Proteomes" id="UP001562354">
    <property type="component" value="Unassembled WGS sequence"/>
</dbReference>
<dbReference type="InterPro" id="IPR027417">
    <property type="entry name" value="P-loop_NTPase"/>
</dbReference>